<evidence type="ECO:0000313" key="6">
    <source>
        <dbReference type="EMBL" id="RIA36599.1"/>
    </source>
</evidence>
<dbReference type="FunFam" id="1.10.10.10:FF:000001">
    <property type="entry name" value="LysR family transcriptional regulator"/>
    <property type="match status" value="1"/>
</dbReference>
<dbReference type="RefSeq" id="WP_119037327.1">
    <property type="nucleotide sequence ID" value="NZ_QXDC01000005.1"/>
</dbReference>
<dbReference type="InterPro" id="IPR005119">
    <property type="entry name" value="LysR_subst-bd"/>
</dbReference>
<evidence type="ECO:0000259" key="5">
    <source>
        <dbReference type="PROSITE" id="PS50931"/>
    </source>
</evidence>
<dbReference type="Proteomes" id="UP000266568">
    <property type="component" value="Unassembled WGS sequence"/>
</dbReference>
<dbReference type="InterPro" id="IPR050950">
    <property type="entry name" value="HTH-type_LysR_regulators"/>
</dbReference>
<comment type="caution">
    <text evidence="6">The sequence shown here is derived from an EMBL/GenBank/DDBJ whole genome shotgun (WGS) entry which is preliminary data.</text>
</comment>
<evidence type="ECO:0000256" key="2">
    <source>
        <dbReference type="ARBA" id="ARBA00023015"/>
    </source>
</evidence>
<dbReference type="GO" id="GO:0003700">
    <property type="term" value="F:DNA-binding transcription factor activity"/>
    <property type="evidence" value="ECO:0007669"/>
    <property type="project" value="InterPro"/>
</dbReference>
<dbReference type="InterPro" id="IPR036388">
    <property type="entry name" value="WH-like_DNA-bd_sf"/>
</dbReference>
<keyword evidence="3 6" id="KW-0238">DNA-binding</keyword>
<dbReference type="AlphaFoldDB" id="A0A397NLY2"/>
<comment type="similarity">
    <text evidence="1">Belongs to the LysR transcriptional regulatory family.</text>
</comment>
<dbReference type="SUPFAM" id="SSF53850">
    <property type="entry name" value="Periplasmic binding protein-like II"/>
    <property type="match status" value="1"/>
</dbReference>
<dbReference type="PANTHER" id="PTHR30419">
    <property type="entry name" value="HTH-TYPE TRANSCRIPTIONAL REGULATOR YBHD"/>
    <property type="match status" value="1"/>
</dbReference>
<proteinExistence type="inferred from homology"/>
<accession>A0A397NLY2</accession>
<dbReference type="OrthoDB" id="7500534at2"/>
<dbReference type="Gene3D" id="1.10.10.10">
    <property type="entry name" value="Winged helix-like DNA-binding domain superfamily/Winged helix DNA-binding domain"/>
    <property type="match status" value="1"/>
</dbReference>
<evidence type="ECO:0000256" key="3">
    <source>
        <dbReference type="ARBA" id="ARBA00023125"/>
    </source>
</evidence>
<dbReference type="InterPro" id="IPR000847">
    <property type="entry name" value="LysR_HTH_N"/>
</dbReference>
<evidence type="ECO:0000313" key="7">
    <source>
        <dbReference type="Proteomes" id="UP000266568"/>
    </source>
</evidence>
<keyword evidence="7" id="KW-1185">Reference proteome</keyword>
<dbReference type="GO" id="GO:0003677">
    <property type="term" value="F:DNA binding"/>
    <property type="evidence" value="ECO:0007669"/>
    <property type="project" value="UniProtKB-KW"/>
</dbReference>
<dbReference type="CDD" id="cd08440">
    <property type="entry name" value="PBP2_LTTR_like_4"/>
    <property type="match status" value="1"/>
</dbReference>
<dbReference type="Gene3D" id="3.40.190.10">
    <property type="entry name" value="Periplasmic binding protein-like II"/>
    <property type="match status" value="2"/>
</dbReference>
<name>A0A397NLY2_9SPHN</name>
<evidence type="ECO:0000256" key="1">
    <source>
        <dbReference type="ARBA" id="ARBA00009437"/>
    </source>
</evidence>
<evidence type="ECO:0000256" key="4">
    <source>
        <dbReference type="ARBA" id="ARBA00023163"/>
    </source>
</evidence>
<reference evidence="6 7" key="1">
    <citation type="submission" date="2018-08" db="EMBL/GenBank/DDBJ databases">
        <title>Genomic Encyclopedia of Type Strains, Phase IV (KMG-IV): sequencing the most valuable type-strain genomes for metagenomic binning, comparative biology and taxonomic classification.</title>
        <authorList>
            <person name="Goeker M."/>
        </authorList>
    </citation>
    <scope>NUCLEOTIDE SEQUENCE [LARGE SCALE GENOMIC DNA]</scope>
    <source>
        <strain evidence="6 7">DSM 25527</strain>
    </source>
</reference>
<feature type="domain" description="HTH lysR-type" evidence="5">
    <location>
        <begin position="5"/>
        <end position="62"/>
    </location>
</feature>
<gene>
    <name evidence="6" type="ORF">DFR49_3882</name>
</gene>
<protein>
    <submittedName>
        <fullName evidence="6">DNA-binding transcriptional LysR family regulator</fullName>
    </submittedName>
</protein>
<dbReference type="PROSITE" id="PS50931">
    <property type="entry name" value="HTH_LYSR"/>
    <property type="match status" value="1"/>
</dbReference>
<dbReference type="PRINTS" id="PR00039">
    <property type="entry name" value="HTHLYSR"/>
</dbReference>
<dbReference type="SUPFAM" id="SSF46785">
    <property type="entry name" value="Winged helix' DNA-binding domain"/>
    <property type="match status" value="1"/>
</dbReference>
<dbReference type="GO" id="GO:0005829">
    <property type="term" value="C:cytosol"/>
    <property type="evidence" value="ECO:0007669"/>
    <property type="project" value="TreeGrafter"/>
</dbReference>
<organism evidence="6 7">
    <name type="scientific">Hephaestia caeni</name>
    <dbReference type="NCBI Taxonomy" id="645617"/>
    <lineage>
        <taxon>Bacteria</taxon>
        <taxon>Pseudomonadati</taxon>
        <taxon>Pseudomonadota</taxon>
        <taxon>Alphaproteobacteria</taxon>
        <taxon>Sphingomonadales</taxon>
        <taxon>Sphingomonadaceae</taxon>
        <taxon>Hephaestia</taxon>
    </lineage>
</organism>
<dbReference type="Pfam" id="PF03466">
    <property type="entry name" value="LysR_substrate"/>
    <property type="match status" value="1"/>
</dbReference>
<dbReference type="InterPro" id="IPR036390">
    <property type="entry name" value="WH_DNA-bd_sf"/>
</dbReference>
<keyword evidence="4" id="KW-0804">Transcription</keyword>
<dbReference type="EMBL" id="QXDC01000005">
    <property type="protein sequence ID" value="RIA36599.1"/>
    <property type="molecule type" value="Genomic_DNA"/>
</dbReference>
<dbReference type="PANTHER" id="PTHR30419:SF8">
    <property type="entry name" value="NITROGEN ASSIMILATION TRANSCRIPTIONAL ACTIVATOR-RELATED"/>
    <property type="match status" value="1"/>
</dbReference>
<sequence>MQRVPSLSSLRLFMMVAQSSSFSDTARAMGVSQPALSRTIRLLEEELSVRLFDRDTRNVNLTAAGEMLLPAVERLVGDFLATFSELEHALSGKRGRVVIGALPSVAANLLPLAMARFQMDYPEVEVIVRDSLSGTLYQQMRERQVDFSITTPPEQPEVFAFQPLMIDECVLVCADGDPLAQGGPASWSIFAERPFIAMAPSSSVRRLTDAALIRANVTAKPLFECAHLATVGGLIVAGLGISALPRTTLPLLSRVEIASVPLREPKATRTIGIAHLANRSLSPSAALLARHLSALEMEAETLKYIG</sequence>
<keyword evidence="2" id="KW-0805">Transcription regulation</keyword>
<dbReference type="Pfam" id="PF00126">
    <property type="entry name" value="HTH_1"/>
    <property type="match status" value="1"/>
</dbReference>